<accession>A0A3Q3VTZ2</accession>
<dbReference type="InterPro" id="IPR004244">
    <property type="entry name" value="Transposase_22"/>
</dbReference>
<protein>
    <recommendedName>
        <fullName evidence="1">L1 transposable element RRM domain-containing protein</fullName>
    </recommendedName>
</protein>
<evidence type="ECO:0000313" key="3">
    <source>
        <dbReference type="Proteomes" id="UP000261620"/>
    </source>
</evidence>
<dbReference type="Ensembl" id="ENSMMOT00000002189.1">
    <property type="protein sequence ID" value="ENSMMOP00000002152.1"/>
    <property type="gene ID" value="ENSMMOG00000001775.1"/>
</dbReference>
<dbReference type="Pfam" id="PF02994">
    <property type="entry name" value="Transposase_22"/>
    <property type="match status" value="1"/>
</dbReference>
<dbReference type="InterPro" id="IPR043636">
    <property type="entry name" value="L1_RRM_dom"/>
</dbReference>
<reference evidence="2" key="2">
    <citation type="submission" date="2025-09" db="UniProtKB">
        <authorList>
            <consortium name="Ensembl"/>
        </authorList>
    </citation>
    <scope>IDENTIFICATION</scope>
</reference>
<reference evidence="2" key="1">
    <citation type="submission" date="2025-08" db="UniProtKB">
        <authorList>
            <consortium name="Ensembl"/>
        </authorList>
    </citation>
    <scope>IDENTIFICATION</scope>
</reference>
<dbReference type="Gene3D" id="3.30.70.1820">
    <property type="entry name" value="L1 transposable element, RRM domain"/>
    <property type="match status" value="1"/>
</dbReference>
<dbReference type="AlphaFoldDB" id="A0A3Q3VTZ2"/>
<proteinExistence type="predicted"/>
<sequence length="90" mass="10774">MWKWDFELERTHPIGPKRDDGSSRHVLARFLRFSAREAILRAAREKRRVEWQGNRISFFQDLSQDVLQQRRKFDMVKKQNTGQTGTGWAL</sequence>
<name>A0A3Q3VTZ2_MOLML</name>
<dbReference type="STRING" id="94237.ENSMMOP00000002152"/>
<organism evidence="2 3">
    <name type="scientific">Mola mola</name>
    <name type="common">Ocean sunfish</name>
    <name type="synonym">Tetraodon mola</name>
    <dbReference type="NCBI Taxonomy" id="94237"/>
    <lineage>
        <taxon>Eukaryota</taxon>
        <taxon>Metazoa</taxon>
        <taxon>Chordata</taxon>
        <taxon>Craniata</taxon>
        <taxon>Vertebrata</taxon>
        <taxon>Euteleostomi</taxon>
        <taxon>Actinopterygii</taxon>
        <taxon>Neopterygii</taxon>
        <taxon>Teleostei</taxon>
        <taxon>Neoteleostei</taxon>
        <taxon>Acanthomorphata</taxon>
        <taxon>Eupercaria</taxon>
        <taxon>Tetraodontiformes</taxon>
        <taxon>Molidae</taxon>
        <taxon>Mola</taxon>
    </lineage>
</organism>
<evidence type="ECO:0000313" key="2">
    <source>
        <dbReference type="Ensembl" id="ENSMMOP00000002152.1"/>
    </source>
</evidence>
<dbReference type="OMA" id="PAWENAP"/>
<dbReference type="Proteomes" id="UP000261620">
    <property type="component" value="Unplaced"/>
</dbReference>
<keyword evidence="3" id="KW-1185">Reference proteome</keyword>
<evidence type="ECO:0000259" key="1">
    <source>
        <dbReference type="Pfam" id="PF02994"/>
    </source>
</evidence>
<dbReference type="PANTHER" id="PTHR11505">
    <property type="entry name" value="L1 TRANSPOSABLE ELEMENT-RELATED"/>
    <property type="match status" value="1"/>
</dbReference>
<feature type="domain" description="L1 transposable element RRM" evidence="1">
    <location>
        <begin position="21"/>
        <end position="58"/>
    </location>
</feature>